<dbReference type="SUPFAM" id="SSF49447">
    <property type="entry name" value="Second domain of Mu2 adaptin subunit (ap50) of ap2 adaptor"/>
    <property type="match status" value="1"/>
</dbReference>
<comment type="caution">
    <text evidence="14">The sequence shown here is derived from an EMBL/GenBank/DDBJ whole genome shotgun (WGS) entry which is preliminary data.</text>
</comment>
<keyword evidence="9 10" id="KW-0968">Cytoplasmic vesicle</keyword>
<dbReference type="EMBL" id="MKGL01000287">
    <property type="protein sequence ID" value="RNF01189.1"/>
    <property type="molecule type" value="Genomic_DNA"/>
</dbReference>
<protein>
    <recommendedName>
        <fullName evidence="10">Coatomer subunit delta</fullName>
    </recommendedName>
</protein>
<dbReference type="GO" id="GO:0051645">
    <property type="term" value="P:Golgi localization"/>
    <property type="evidence" value="ECO:0007669"/>
    <property type="project" value="TreeGrafter"/>
</dbReference>
<evidence type="ECO:0000256" key="12">
    <source>
        <dbReference type="SAM" id="MobiDB-lite"/>
    </source>
</evidence>
<keyword evidence="8 10" id="KW-0472">Membrane</keyword>
<dbReference type="InterPro" id="IPR027059">
    <property type="entry name" value="Coatomer_dsu"/>
</dbReference>
<evidence type="ECO:0000256" key="8">
    <source>
        <dbReference type="ARBA" id="ARBA00023136"/>
    </source>
</evidence>
<dbReference type="RefSeq" id="XP_029236190.1">
    <property type="nucleotide sequence ID" value="XM_029383965.1"/>
</dbReference>
<dbReference type="GO" id="GO:0015031">
    <property type="term" value="P:protein transport"/>
    <property type="evidence" value="ECO:0007669"/>
    <property type="project" value="UniProtKB-KW"/>
</dbReference>
<dbReference type="Gene3D" id="3.30.450.60">
    <property type="match status" value="1"/>
</dbReference>
<dbReference type="OMA" id="VQFRTHP"/>
<comment type="similarity">
    <text evidence="1 10">Belongs to the adaptor complexes medium subunit family. Delta-COP subfamily.</text>
</comment>
<dbReference type="OrthoDB" id="10266042at2759"/>
<dbReference type="GO" id="GO:0000139">
    <property type="term" value="C:Golgi membrane"/>
    <property type="evidence" value="ECO:0007669"/>
    <property type="project" value="UniProtKB-SubCell"/>
</dbReference>
<evidence type="ECO:0000256" key="7">
    <source>
        <dbReference type="ARBA" id="ARBA00023034"/>
    </source>
</evidence>
<dbReference type="GO" id="GO:0030126">
    <property type="term" value="C:COPI vesicle coat"/>
    <property type="evidence" value="ECO:0007669"/>
    <property type="project" value="UniProtKB-UniRule"/>
</dbReference>
<dbReference type="CDD" id="cd14830">
    <property type="entry name" value="Delta_COP_N"/>
    <property type="match status" value="1"/>
</dbReference>
<feature type="region of interest" description="Disordered" evidence="12">
    <location>
        <begin position="259"/>
        <end position="285"/>
    </location>
</feature>
<comment type="subunit">
    <text evidence="2 10">Oligomeric complex that consists of at least the alpha, beta, beta', gamma, delta, epsilon and zeta subunits.</text>
</comment>
<feature type="compositionally biased region" description="Basic and acidic residues" evidence="12">
    <location>
        <begin position="153"/>
        <end position="170"/>
    </location>
</feature>
<dbReference type="PANTHER" id="PTHR10121:SF0">
    <property type="entry name" value="COATOMER SUBUNIT DELTA"/>
    <property type="match status" value="1"/>
</dbReference>
<dbReference type="Gene3D" id="2.60.40.1170">
    <property type="entry name" value="Mu homology domain, subdomain B"/>
    <property type="match status" value="2"/>
</dbReference>
<dbReference type="InterPro" id="IPR011012">
    <property type="entry name" value="Longin-like_dom_sf"/>
</dbReference>
<feature type="domain" description="MHD" evidence="13">
    <location>
        <begin position="294"/>
        <end position="536"/>
    </location>
</feature>
<organism evidence="14 15">
    <name type="scientific">Trypanosoma rangeli</name>
    <dbReference type="NCBI Taxonomy" id="5698"/>
    <lineage>
        <taxon>Eukaryota</taxon>
        <taxon>Discoba</taxon>
        <taxon>Euglenozoa</taxon>
        <taxon>Kinetoplastea</taxon>
        <taxon>Metakinetoplastina</taxon>
        <taxon>Trypanosomatida</taxon>
        <taxon>Trypanosomatidae</taxon>
        <taxon>Trypanosoma</taxon>
        <taxon>Herpetosoma</taxon>
    </lineage>
</organism>
<keyword evidence="3 10" id="KW-0813">Transport</keyword>
<dbReference type="GO" id="GO:0006890">
    <property type="term" value="P:retrograde vesicle-mediated transport, Golgi to endoplasmic reticulum"/>
    <property type="evidence" value="ECO:0007669"/>
    <property type="project" value="UniProtKB-UniRule"/>
</dbReference>
<evidence type="ECO:0000256" key="10">
    <source>
        <dbReference type="RuleBase" id="RU364018"/>
    </source>
</evidence>
<evidence type="ECO:0000313" key="15">
    <source>
        <dbReference type="Proteomes" id="UP000283634"/>
    </source>
</evidence>
<evidence type="ECO:0000259" key="13">
    <source>
        <dbReference type="PROSITE" id="PS51072"/>
    </source>
</evidence>
<dbReference type="CDD" id="cd09254">
    <property type="entry name" value="AP_delta-COPI_MHD"/>
    <property type="match status" value="1"/>
</dbReference>
<evidence type="ECO:0000256" key="1">
    <source>
        <dbReference type="ARBA" id="ARBA00010516"/>
    </source>
</evidence>
<name>A0A422N6V7_TRYRA</name>
<accession>A0A422N6V7</accession>
<comment type="function">
    <text evidence="10">The coatomer is a cytosolic protein complex that binds to dilysine motifs and reversibly associates with Golgi non-clathrin-coated vesicles, which further mediate biosynthetic protein transport from the ER, via the Golgi up to the trans Golgi network. Coatomer complex is required for budding from Golgi membranes, and is essential for the retrograde Golgi-to-ER transport of dilysine-tagged proteins.</text>
</comment>
<evidence type="ECO:0000256" key="4">
    <source>
        <dbReference type="ARBA" id="ARBA00022490"/>
    </source>
</evidence>
<proteinExistence type="inferred from homology"/>
<keyword evidence="5 10" id="KW-0931">ER-Golgi transport</keyword>
<gene>
    <name evidence="14" type="ORF">TraAM80_07158</name>
</gene>
<dbReference type="SUPFAM" id="SSF64356">
    <property type="entry name" value="SNARE-like"/>
    <property type="match status" value="1"/>
</dbReference>
<keyword evidence="15" id="KW-1185">Reference proteome</keyword>
<feature type="region of interest" description="Disordered" evidence="12">
    <location>
        <begin position="153"/>
        <end position="183"/>
    </location>
</feature>
<evidence type="ECO:0000256" key="11">
    <source>
        <dbReference type="RuleBase" id="RU366052"/>
    </source>
</evidence>
<dbReference type="AlphaFoldDB" id="A0A422N6V7"/>
<evidence type="ECO:0000256" key="2">
    <source>
        <dbReference type="ARBA" id="ARBA00011775"/>
    </source>
</evidence>
<evidence type="ECO:0000256" key="5">
    <source>
        <dbReference type="ARBA" id="ARBA00022892"/>
    </source>
</evidence>
<dbReference type="InterPro" id="IPR028565">
    <property type="entry name" value="MHD"/>
</dbReference>
<dbReference type="Proteomes" id="UP000283634">
    <property type="component" value="Unassembled WGS sequence"/>
</dbReference>
<dbReference type="FunFam" id="3.30.450.60:FF:000003">
    <property type="entry name" value="Coatomer subunit delta"/>
    <property type="match status" value="1"/>
</dbReference>
<reference evidence="14 15" key="1">
    <citation type="journal article" date="2018" name="BMC Genomics">
        <title>Genomic comparison of Trypanosoma conorhini and Trypanosoma rangeli to Trypanosoma cruzi strains of high and low virulence.</title>
        <authorList>
            <person name="Bradwell K.R."/>
            <person name="Koparde V.N."/>
            <person name="Matveyev A.V."/>
            <person name="Serrano M.G."/>
            <person name="Alves J.M."/>
            <person name="Parikh H."/>
            <person name="Huang B."/>
            <person name="Lee V."/>
            <person name="Espinosa-Alvarez O."/>
            <person name="Ortiz P.A."/>
            <person name="Costa-Martins A.G."/>
            <person name="Teixeira M.M."/>
            <person name="Buck G.A."/>
        </authorList>
    </citation>
    <scope>NUCLEOTIDE SEQUENCE [LARGE SCALE GENOMIC DNA]</scope>
    <source>
        <strain evidence="14 15">AM80</strain>
    </source>
</reference>
<dbReference type="GeneID" id="40331091"/>
<keyword evidence="7 10" id="KW-0333">Golgi apparatus</keyword>
<sequence length="537" mass="57974">MPVIAAGVVTKRGRIVLSRSFNEISRIRLEGLLSAFPRLLESSINKQVTYIDAGVVRYVYQPLEELFLVLITTKNSNIVEDLETLHLMGRLIPEYVDTVTEATLEAKAFRVLFALDEVIVGGKRENTTLEQIRTYLEMNSHEEIMVREEKRLQMERAKKDASRKAHELREKRRKGMNPYSGISSADPSYDGFGNTSAPVVVSGGGEPAILSHAFGGISSISTASTSAAAPAPKRAGGLTLGRARKADITSRVLKEAGLSSPTNVTAASAQQSSALTTGGEGGLDPRKEMRAGGVEGLHIVLEEKISAQLNRDGEGGAVDIRGELSVLVSDPQLSNVRLILSPMSSDFSFRAHAKVNKEIFAEDHVLSMRDNKPLPVQQQVTILRWRLINPDAVRPPIMLSCWPSAGSITVEYELENTNTVIDALHDVRISFPLHGAKAEAVTVSVGTWSISNGCVLWSIPSVDAHNHSTGNVEIELADDGDGATAGSEVFFPVNVNFTSSTIVAKVQVVEVVQINSGAPAHFSQESRLVAESYTVAG</sequence>
<comment type="subcellular location">
    <subcellularLocation>
        <location evidence="10 11">Cytoplasm</location>
    </subcellularLocation>
    <subcellularLocation>
        <location evidence="10 11">Cytoplasmic vesicle</location>
        <location evidence="10 11">COPI-coated vesicle membrane</location>
        <topology evidence="10 11">Peripheral membrane protein</topology>
        <orientation evidence="10 11">Cytoplasmic side</orientation>
    </subcellularLocation>
    <subcellularLocation>
        <location evidence="10 11">Golgi apparatus membrane</location>
        <topology evidence="10 11">Peripheral membrane protein</topology>
        <orientation evidence="10 11">Cytoplasmic side</orientation>
    </subcellularLocation>
</comment>
<evidence type="ECO:0000256" key="9">
    <source>
        <dbReference type="ARBA" id="ARBA00023329"/>
    </source>
</evidence>
<dbReference type="GO" id="GO:0006888">
    <property type="term" value="P:endoplasmic reticulum to Golgi vesicle-mediated transport"/>
    <property type="evidence" value="ECO:0007669"/>
    <property type="project" value="TreeGrafter"/>
</dbReference>
<dbReference type="Pfam" id="PF00928">
    <property type="entry name" value="Adap_comp_sub"/>
    <property type="match status" value="1"/>
</dbReference>
<evidence type="ECO:0000256" key="6">
    <source>
        <dbReference type="ARBA" id="ARBA00022927"/>
    </source>
</evidence>
<dbReference type="PANTHER" id="PTHR10121">
    <property type="entry name" value="COATOMER SUBUNIT DELTA"/>
    <property type="match status" value="1"/>
</dbReference>
<evidence type="ECO:0000256" key="3">
    <source>
        <dbReference type="ARBA" id="ARBA00022448"/>
    </source>
</evidence>
<keyword evidence="6 10" id="KW-0653">Protein transport</keyword>
<keyword evidence="4 10" id="KW-0963">Cytoplasm</keyword>
<evidence type="ECO:0000313" key="14">
    <source>
        <dbReference type="EMBL" id="RNF01189.1"/>
    </source>
</evidence>
<dbReference type="InterPro" id="IPR036168">
    <property type="entry name" value="AP2_Mu_C_sf"/>
</dbReference>
<dbReference type="VEuPathDB" id="TriTrypDB:TRSC58_02891"/>
<dbReference type="PROSITE" id="PS51072">
    <property type="entry name" value="MHD"/>
    <property type="match status" value="1"/>
</dbReference>